<dbReference type="EnsemblMetazoa" id="ASIC013826-RA">
    <property type="protein sequence ID" value="ASIC013826-PA"/>
    <property type="gene ID" value="ASIC013826"/>
</dbReference>
<accession>A0A084W6J4</accession>
<dbReference type="OrthoDB" id="7739363at2759"/>
<dbReference type="VEuPathDB" id="VectorBase:ASIC013826"/>
<name>A0A084W6J4_ANOSI</name>
<keyword evidence="4" id="KW-1185">Reference proteome</keyword>
<sequence length="364" mass="41587">MAPSVLSPFRATVWLLLIFTPLAWQQQMTVRAESHDPPAEIAFWAQLIERLGSREVMVLDVFGFLAQQPTLGRQLFARLYETGYRVSVWRHLDRASPLLTPLHRLAIIVPIVMKPSVRTNGTLRQFFKQVPTKLKPGMKYLSVGVTHVAEWILLPIIFCSPSERISFVSIPYSQLVPLETLFTQAYSWMFLISPEHDATVKAALRNLPLRADSNVYCVAYRPGDPFGNGSVHLGPKVLPTDRTVRRMQTIHPEVAGRTLVELSSPVDHQHRNVCWPAGISVGRTVQQLYRLQTRTKTIDVSVELLDRRDPSNSIIACQIKQRNSFGFVYHERLTSMKVKFHFRPFLGMVGQERKKHQAVFRIEV</sequence>
<protein>
    <submittedName>
        <fullName evidence="2">AGAP013062-PA-like protein</fullName>
    </submittedName>
</protein>
<reference evidence="3" key="2">
    <citation type="submission" date="2020-05" db="UniProtKB">
        <authorList>
            <consortium name="EnsemblMetazoa"/>
        </authorList>
    </citation>
    <scope>IDENTIFICATION</scope>
</reference>
<dbReference type="EMBL" id="KE525308">
    <property type="protein sequence ID" value="KFB45838.1"/>
    <property type="molecule type" value="Genomic_DNA"/>
</dbReference>
<dbReference type="VEuPathDB" id="VectorBase:ASIS022311"/>
<evidence type="ECO:0000313" key="4">
    <source>
        <dbReference type="Proteomes" id="UP000030765"/>
    </source>
</evidence>
<feature type="signal peptide" evidence="1">
    <location>
        <begin position="1"/>
        <end position="25"/>
    </location>
</feature>
<dbReference type="EMBL" id="ATLV01020820">
    <property type="status" value="NOT_ANNOTATED_CDS"/>
    <property type="molecule type" value="Genomic_DNA"/>
</dbReference>
<feature type="chain" id="PRO_5001784289" evidence="1">
    <location>
        <begin position="26"/>
        <end position="364"/>
    </location>
</feature>
<evidence type="ECO:0000313" key="2">
    <source>
        <dbReference type="EMBL" id="KFB45838.1"/>
    </source>
</evidence>
<evidence type="ECO:0000313" key="3">
    <source>
        <dbReference type="EnsemblMetazoa" id="ASIC013826-PA"/>
    </source>
</evidence>
<keyword evidence="1" id="KW-0732">Signal</keyword>
<proteinExistence type="predicted"/>
<evidence type="ECO:0000256" key="1">
    <source>
        <dbReference type="SAM" id="SignalP"/>
    </source>
</evidence>
<reference evidence="2 4" key="1">
    <citation type="journal article" date="2014" name="BMC Genomics">
        <title>Genome sequence of Anopheles sinensis provides insight into genetics basis of mosquito competence for malaria parasites.</title>
        <authorList>
            <person name="Zhou D."/>
            <person name="Zhang D."/>
            <person name="Ding G."/>
            <person name="Shi L."/>
            <person name="Hou Q."/>
            <person name="Ye Y."/>
            <person name="Xu Y."/>
            <person name="Zhou H."/>
            <person name="Xiong C."/>
            <person name="Li S."/>
            <person name="Yu J."/>
            <person name="Hong S."/>
            <person name="Yu X."/>
            <person name="Zou P."/>
            <person name="Chen C."/>
            <person name="Chang X."/>
            <person name="Wang W."/>
            <person name="Lv Y."/>
            <person name="Sun Y."/>
            <person name="Ma L."/>
            <person name="Shen B."/>
            <person name="Zhu C."/>
        </authorList>
    </citation>
    <scope>NUCLEOTIDE SEQUENCE [LARGE SCALE GENOMIC DNA]</scope>
</reference>
<gene>
    <name evidence="2" type="ORF">ZHAS_00013826</name>
</gene>
<dbReference type="AlphaFoldDB" id="A0A084W6J4"/>
<dbReference type="Proteomes" id="UP000030765">
    <property type="component" value="Unassembled WGS sequence"/>
</dbReference>
<organism evidence="2">
    <name type="scientific">Anopheles sinensis</name>
    <name type="common">Mosquito</name>
    <dbReference type="NCBI Taxonomy" id="74873"/>
    <lineage>
        <taxon>Eukaryota</taxon>
        <taxon>Metazoa</taxon>
        <taxon>Ecdysozoa</taxon>
        <taxon>Arthropoda</taxon>
        <taxon>Hexapoda</taxon>
        <taxon>Insecta</taxon>
        <taxon>Pterygota</taxon>
        <taxon>Neoptera</taxon>
        <taxon>Endopterygota</taxon>
        <taxon>Diptera</taxon>
        <taxon>Nematocera</taxon>
        <taxon>Culicoidea</taxon>
        <taxon>Culicidae</taxon>
        <taxon>Anophelinae</taxon>
        <taxon>Anopheles</taxon>
    </lineage>
</organism>